<keyword evidence="4" id="KW-1185">Reference proteome</keyword>
<dbReference type="PROSITE" id="PS51670">
    <property type="entry name" value="SHKT"/>
    <property type="match status" value="1"/>
</dbReference>
<dbReference type="PANTHER" id="PTHR21724:SF109">
    <property type="entry name" value="SHKT DOMAIN-CONTAINING PROTEIN"/>
    <property type="match status" value="1"/>
</dbReference>
<evidence type="ECO:0000256" key="1">
    <source>
        <dbReference type="PROSITE-ProRule" id="PRU01005"/>
    </source>
</evidence>
<reference evidence="5" key="1">
    <citation type="submission" date="2016-06" db="UniProtKB">
        <authorList>
            <consortium name="WormBaseParasite"/>
        </authorList>
    </citation>
    <scope>IDENTIFICATION</scope>
</reference>
<protein>
    <submittedName>
        <fullName evidence="5">ShKT domain-containing protein</fullName>
    </submittedName>
</protein>
<dbReference type="Proteomes" id="UP000271098">
    <property type="component" value="Unassembled WGS sequence"/>
</dbReference>
<feature type="domain" description="ShKT" evidence="2">
    <location>
        <begin position="75"/>
        <end position="109"/>
    </location>
</feature>
<evidence type="ECO:0000313" key="5">
    <source>
        <dbReference type="WBParaSite" id="GPUH_0000969801-mRNA-1"/>
    </source>
</evidence>
<evidence type="ECO:0000313" key="3">
    <source>
        <dbReference type="EMBL" id="VDK76019.1"/>
    </source>
</evidence>
<evidence type="ECO:0000259" key="2">
    <source>
        <dbReference type="PROSITE" id="PS51670"/>
    </source>
</evidence>
<dbReference type="Gene3D" id="1.10.10.1870">
    <property type="entry name" value="ShTK domain-like"/>
    <property type="match status" value="1"/>
</dbReference>
<reference evidence="3 4" key="2">
    <citation type="submission" date="2018-11" db="EMBL/GenBank/DDBJ databases">
        <authorList>
            <consortium name="Pathogen Informatics"/>
        </authorList>
    </citation>
    <scope>NUCLEOTIDE SEQUENCE [LARGE SCALE GENOMIC DNA]</scope>
</reference>
<dbReference type="Pfam" id="PF01549">
    <property type="entry name" value="ShK"/>
    <property type="match status" value="2"/>
</dbReference>
<accession>A0A183DLU6</accession>
<feature type="disulfide bond" evidence="1">
    <location>
        <begin position="75"/>
        <end position="109"/>
    </location>
</feature>
<dbReference type="SMART" id="SM00254">
    <property type="entry name" value="ShKT"/>
    <property type="match status" value="2"/>
</dbReference>
<sequence length="125" mass="13941">MCSANFLRNVQIVIAEPKVCVDDSMQCAAEKDKCLTHINMMAQKCPVSCGFCSTSSERNDSHPIIPSIVITNGQCIDTVNNCEQFKQQCNQVEHISRLASQCAKTCHFCKTIQNGFNTITYYIPI</sequence>
<dbReference type="PANTHER" id="PTHR21724">
    <property type="entry name" value="SHKT DOMAIN-CONTAINING PROTEIN"/>
    <property type="match status" value="1"/>
</dbReference>
<organism evidence="5">
    <name type="scientific">Gongylonema pulchrum</name>
    <dbReference type="NCBI Taxonomy" id="637853"/>
    <lineage>
        <taxon>Eukaryota</taxon>
        <taxon>Metazoa</taxon>
        <taxon>Ecdysozoa</taxon>
        <taxon>Nematoda</taxon>
        <taxon>Chromadorea</taxon>
        <taxon>Rhabditida</taxon>
        <taxon>Spirurina</taxon>
        <taxon>Spiruromorpha</taxon>
        <taxon>Spiruroidea</taxon>
        <taxon>Gongylonematidae</taxon>
        <taxon>Gongylonema</taxon>
    </lineage>
</organism>
<proteinExistence type="predicted"/>
<keyword evidence="1" id="KW-1015">Disulfide bond</keyword>
<gene>
    <name evidence="3" type="ORF">GPUH_LOCUS9687</name>
</gene>
<comment type="caution">
    <text evidence="1">Lacks conserved residue(s) required for the propagation of feature annotation.</text>
</comment>
<dbReference type="Gene3D" id="1.10.10.1940">
    <property type="match status" value="1"/>
</dbReference>
<evidence type="ECO:0000313" key="4">
    <source>
        <dbReference type="Proteomes" id="UP000271098"/>
    </source>
</evidence>
<name>A0A183DLU6_9BILA</name>
<dbReference type="WBParaSite" id="GPUH_0000969801-mRNA-1">
    <property type="protein sequence ID" value="GPUH_0000969801-mRNA-1"/>
    <property type="gene ID" value="GPUH_0000969801"/>
</dbReference>
<dbReference type="EMBL" id="UYRT01033006">
    <property type="protein sequence ID" value="VDK76019.1"/>
    <property type="molecule type" value="Genomic_DNA"/>
</dbReference>
<dbReference type="InterPro" id="IPR003582">
    <property type="entry name" value="ShKT_dom"/>
</dbReference>
<dbReference type="AlphaFoldDB" id="A0A183DLU6"/>